<evidence type="ECO:0000256" key="4">
    <source>
        <dbReference type="ARBA" id="ARBA00022801"/>
    </source>
</evidence>
<dbReference type="Pfam" id="PF00293">
    <property type="entry name" value="NUDIX"/>
    <property type="match status" value="1"/>
</dbReference>
<evidence type="ECO:0000256" key="2">
    <source>
        <dbReference type="ARBA" id="ARBA00005582"/>
    </source>
</evidence>
<keyword evidence="3" id="KW-0479">Metal-binding</keyword>
<keyword evidence="5" id="KW-0460">Magnesium</keyword>
<name>A0A3Q8BZN7_STRSU</name>
<organism evidence="6">
    <name type="scientific">Streptococcus suis</name>
    <dbReference type="NCBI Taxonomy" id="1307"/>
    <lineage>
        <taxon>Bacteria</taxon>
        <taxon>Bacillati</taxon>
        <taxon>Bacillota</taxon>
        <taxon>Bacilli</taxon>
        <taxon>Lactobacillales</taxon>
        <taxon>Streptococcaceae</taxon>
        <taxon>Streptococcus</taxon>
    </lineage>
</organism>
<dbReference type="PANTHER" id="PTHR43758">
    <property type="entry name" value="7,8-DIHYDRO-8-OXOGUANINE TRIPHOSPHATASE"/>
    <property type="match status" value="1"/>
</dbReference>
<dbReference type="EMBL" id="CP030010">
    <property type="protein sequence ID" value="ASW50657.2"/>
    <property type="molecule type" value="Genomic_DNA"/>
</dbReference>
<comment type="cofactor">
    <cofactor evidence="1">
        <name>Mg(2+)</name>
        <dbReference type="ChEBI" id="CHEBI:18420"/>
    </cofactor>
</comment>
<accession>A0A3Q8BZN7</accession>
<dbReference type="GO" id="GO:0016818">
    <property type="term" value="F:hydrolase activity, acting on acid anhydrides, in phosphorus-containing anhydrides"/>
    <property type="evidence" value="ECO:0007669"/>
    <property type="project" value="TreeGrafter"/>
</dbReference>
<dbReference type="PANTHER" id="PTHR43758:SF2">
    <property type="entry name" value="OXIDIZED PURINE NUCLEOSIDE TRIPHOSPHATE HYDROLASE"/>
    <property type="match status" value="1"/>
</dbReference>
<dbReference type="GO" id="GO:0046872">
    <property type="term" value="F:metal ion binding"/>
    <property type="evidence" value="ECO:0007669"/>
    <property type="project" value="UniProtKB-KW"/>
</dbReference>
<dbReference type="RefSeq" id="WP_053867322.1">
    <property type="nucleotide sequence ID" value="NZ_CP030010.1"/>
</dbReference>
<dbReference type="GO" id="GO:0005737">
    <property type="term" value="C:cytoplasm"/>
    <property type="evidence" value="ECO:0007669"/>
    <property type="project" value="TreeGrafter"/>
</dbReference>
<proteinExistence type="inferred from homology"/>
<evidence type="ECO:0000313" key="6">
    <source>
        <dbReference type="EMBL" id="ASW50657.2"/>
    </source>
</evidence>
<reference evidence="6" key="1">
    <citation type="journal article" date="2021" name="Front. Microbiol.">
        <title>Comparative Virulence and Genomic Analysis of Streptococcus suis Isolates.</title>
        <authorList>
            <person name="Nicholson T.L."/>
            <person name="Waack U."/>
            <person name="Anderson T.K."/>
            <person name="Bayles D.O."/>
            <person name="Zaia S.R."/>
            <person name="Goertz I."/>
            <person name="Eppinger M."/>
            <person name="Hau S.J."/>
            <person name="Brockmeier S.L."/>
            <person name="Shore S.M."/>
        </authorList>
    </citation>
    <scope>NUCLEOTIDE SEQUENCE</scope>
    <source>
        <strain evidence="6">SRD478</strain>
    </source>
</reference>
<dbReference type="Gene3D" id="3.90.79.10">
    <property type="entry name" value="Nucleoside Triphosphate Pyrophosphohydrolase"/>
    <property type="match status" value="1"/>
</dbReference>
<keyword evidence="4" id="KW-0378">Hydrolase</keyword>
<gene>
    <name evidence="6" type="ORF">A7J08_09115</name>
</gene>
<dbReference type="CDD" id="cd18875">
    <property type="entry name" value="NUDIX_Hydrolase"/>
    <property type="match status" value="1"/>
</dbReference>
<dbReference type="PROSITE" id="PS51462">
    <property type="entry name" value="NUDIX"/>
    <property type="match status" value="1"/>
</dbReference>
<dbReference type="AlphaFoldDB" id="A0A3Q8BZN7"/>
<dbReference type="InterPro" id="IPR015797">
    <property type="entry name" value="NUDIX_hydrolase-like_dom_sf"/>
</dbReference>
<evidence type="ECO:0000256" key="5">
    <source>
        <dbReference type="ARBA" id="ARBA00022842"/>
    </source>
</evidence>
<sequence length="210" mass="23481">MELYMKKIFTLLLVFLGMVLGTSHVVNAVSAEQSVVTEIVFKNQLVTQNGKPLPNGKFTFILTPEDPSFPLPKEGTKVTVDGEEEGRFSNLTYTTPGKYTYILSQEDNGLEGYIFDQTKYRVTVLVSVDEVTAQLRTSIVASEMNQDKKTELLFKTIYTSEENKVADNKKVANNIRVLPQTGEKTTKEIFLLGVMLIALSIGLIVYKRAL</sequence>
<comment type="similarity">
    <text evidence="2">Belongs to the Nudix hydrolase family.</text>
</comment>
<protein>
    <submittedName>
        <fullName evidence="6">LPXTG cell wall anchor domain-containing protein</fullName>
    </submittedName>
</protein>
<evidence type="ECO:0000256" key="1">
    <source>
        <dbReference type="ARBA" id="ARBA00001946"/>
    </source>
</evidence>
<dbReference type="InterPro" id="IPR000086">
    <property type="entry name" value="NUDIX_hydrolase_dom"/>
</dbReference>
<dbReference type="Proteomes" id="UP000323128">
    <property type="component" value="Chromosome"/>
</dbReference>
<evidence type="ECO:0000256" key="3">
    <source>
        <dbReference type="ARBA" id="ARBA00022723"/>
    </source>
</evidence>
<dbReference type="SUPFAM" id="SSF55811">
    <property type="entry name" value="Nudix"/>
    <property type="match status" value="1"/>
</dbReference>